<keyword evidence="2" id="KW-0645">Protease</keyword>
<accession>A0A832M239</accession>
<dbReference type="PANTHER" id="PTHR15462">
    <property type="entry name" value="SERINE PROTEASE"/>
    <property type="match status" value="1"/>
</dbReference>
<gene>
    <name evidence="2" type="ORF">ENR47_01705</name>
</gene>
<evidence type="ECO:0000256" key="1">
    <source>
        <dbReference type="ARBA" id="ARBA00022729"/>
    </source>
</evidence>
<dbReference type="PANTHER" id="PTHR15462:SF8">
    <property type="entry name" value="SERINE PROTEASE"/>
    <property type="match status" value="1"/>
</dbReference>
<organism evidence="2">
    <name type="scientific">Oscillatoriales cyanobacterium SpSt-402</name>
    <dbReference type="NCBI Taxonomy" id="2282168"/>
    <lineage>
        <taxon>Bacteria</taxon>
        <taxon>Bacillati</taxon>
        <taxon>Cyanobacteriota</taxon>
        <taxon>Cyanophyceae</taxon>
        <taxon>Oscillatoriophycideae</taxon>
        <taxon>Oscillatoriales</taxon>
    </lineage>
</organism>
<protein>
    <submittedName>
        <fullName evidence="2">Serine protease</fullName>
    </submittedName>
</protein>
<dbReference type="InterPro" id="IPR009003">
    <property type="entry name" value="Peptidase_S1_PA"/>
</dbReference>
<dbReference type="Gene3D" id="2.40.10.10">
    <property type="entry name" value="Trypsin-like serine proteases"/>
    <property type="match status" value="1"/>
</dbReference>
<dbReference type="GO" id="GO:0006508">
    <property type="term" value="P:proteolysis"/>
    <property type="evidence" value="ECO:0007669"/>
    <property type="project" value="UniProtKB-KW"/>
</dbReference>
<dbReference type="InterPro" id="IPR050966">
    <property type="entry name" value="Glutamyl_endopeptidase"/>
</dbReference>
<comment type="caution">
    <text evidence="2">The sequence shown here is derived from an EMBL/GenBank/DDBJ whole genome shotgun (WGS) entry which is preliminary data.</text>
</comment>
<dbReference type="SUPFAM" id="SSF50494">
    <property type="entry name" value="Trypsin-like serine proteases"/>
    <property type="match status" value="1"/>
</dbReference>
<dbReference type="EMBL" id="DSRD01000111">
    <property type="protein sequence ID" value="HGW92989.1"/>
    <property type="molecule type" value="Genomic_DNA"/>
</dbReference>
<name>A0A832M239_9CYAN</name>
<dbReference type="Pfam" id="PF13365">
    <property type="entry name" value="Trypsin_2"/>
    <property type="match status" value="1"/>
</dbReference>
<proteinExistence type="predicted"/>
<reference evidence="2" key="1">
    <citation type="journal article" date="2020" name="mSystems">
        <title>Genome- and Community-Level Interaction Insights into Carbon Utilization and Element Cycling Functions of Hydrothermarchaeota in Hydrothermal Sediment.</title>
        <authorList>
            <person name="Zhou Z."/>
            <person name="Liu Y."/>
            <person name="Xu W."/>
            <person name="Pan J."/>
            <person name="Luo Z.H."/>
            <person name="Li M."/>
        </authorList>
    </citation>
    <scope>NUCLEOTIDE SEQUENCE [LARGE SCALE GENOMIC DNA]</scope>
    <source>
        <strain evidence="2">SpSt-402</strain>
    </source>
</reference>
<keyword evidence="2" id="KW-0378">Hydrolase</keyword>
<dbReference type="InterPro" id="IPR043504">
    <property type="entry name" value="Peptidase_S1_PA_chymotrypsin"/>
</dbReference>
<evidence type="ECO:0000313" key="2">
    <source>
        <dbReference type="EMBL" id="HGW92989.1"/>
    </source>
</evidence>
<keyword evidence="1" id="KW-0732">Signal</keyword>
<dbReference type="AlphaFoldDB" id="A0A832M239"/>
<dbReference type="GO" id="GO:0008233">
    <property type="term" value="F:peptidase activity"/>
    <property type="evidence" value="ECO:0007669"/>
    <property type="project" value="UniProtKB-KW"/>
</dbReference>
<sequence>MVFKPALINGRSLDQATATPLDYGWKTKPQSSPDDWAILKLDKPLGDKYGYMGWRTLNFADQRVKQLTKDQIRLVGYAEDFPKQNPGETAGVHAGCNIAGIYEQGVAHDCDMNPGASGGALFAKFDDGNYYVVGLNSAYMTLSLRNNPRSQQRFNFGVQVSRWATQATALRQQGAASAGK</sequence>